<dbReference type="GO" id="GO:0031267">
    <property type="term" value="F:small GTPase binding"/>
    <property type="evidence" value="ECO:0007669"/>
    <property type="project" value="TreeGrafter"/>
</dbReference>
<dbReference type="InterPro" id="IPR001611">
    <property type="entry name" value="Leu-rich_rpt"/>
</dbReference>
<dbReference type="PANTHER" id="PTHR24113">
    <property type="entry name" value="RAN GTPASE-ACTIVATING PROTEIN 1"/>
    <property type="match status" value="1"/>
</dbReference>
<feature type="region of interest" description="Disordered" evidence="5">
    <location>
        <begin position="173"/>
        <end position="192"/>
    </location>
</feature>
<proteinExistence type="predicted"/>
<dbReference type="GO" id="GO:0006913">
    <property type="term" value="P:nucleocytoplasmic transport"/>
    <property type="evidence" value="ECO:0007669"/>
    <property type="project" value="TreeGrafter"/>
</dbReference>
<feature type="region of interest" description="Disordered" evidence="5">
    <location>
        <begin position="127"/>
        <end position="156"/>
    </location>
</feature>
<feature type="region of interest" description="Disordered" evidence="5">
    <location>
        <begin position="735"/>
        <end position="777"/>
    </location>
</feature>
<evidence type="ECO:0000256" key="3">
    <source>
        <dbReference type="ARBA" id="ARBA00022614"/>
    </source>
</evidence>
<comment type="caution">
    <text evidence="6">The sequence shown here is derived from an EMBL/GenBank/DDBJ whole genome shotgun (WGS) entry which is preliminary data.</text>
</comment>
<gene>
    <name evidence="6" type="ORF">CEUSTIGMA_g2160.t1</name>
</gene>
<dbReference type="GO" id="GO:0005930">
    <property type="term" value="C:axoneme"/>
    <property type="evidence" value="ECO:0007669"/>
    <property type="project" value="UniProtKB-SubCell"/>
</dbReference>
<sequence>MNEHIPPDLDWASMSMSSPEAFTVARAAAAGWIKELESRWNIERKRTYKDRLSAEFERLIHVFVGPDGLGHKTWGCMSRKLELTAIRQIQRQDILAFQEYRTQYLNSGDIAAAALQLVNNRIKAAKRGWSSRPHDRSGDKASMHQHLLGRSPRASRGSDNVVLIPFQGLSEPLSQCSEEGSRPGSQLLRRATGSKDISVTDSYICGPDKVMTHVKEGLQAPASLDAAPGLQQFQALRVSPAPSTTLSTAAYKSPLARNSTAFSGSLFMSGRRSMVSSRSGKRLAVGTGGKTSIHVLQSRRANMTPICQRLFDLCVELNVPNTPELLDMMAVSELGSQMEVSGISMQTSTTKALASVLPLCRNITGLRITRTVMLPESSEILLMAACCLPLKSLELVGTDLKSESIHHLITAMQRPTATAMLPPHELVPVSQTQPATVRKHVHLGDRARWEQQGPETAAAAAVVTREMQEGGLDPEPGGLEGGILNIAGAARVRTLSYLPTASSTTTSMITLGNRPLGPNLWCSLVNLNLTGNNVGDEGFQKLVPHLCGLERLGCLTVRQTGLTDWSAPQIGQLLQASYAHLKEIDLSSNRLGPLTTQAIAAVLPVCRGLQKLSLAWNGLTDGIHHLAWALLKISSSKIRASATLCALPASKSSAASSLVPTPYSSNEKRSPNAASSLTHLDICGTNPNAQDLMALAAVLRFGSTLPLSCLDLRHNDLLGVSSQCLLRQVHVRMLDREEEGDPSSDQQGRGKNEDIRHLEQSSDEDGGSEIGTKPLRMSRGRVVGTDVKVLTAGCKVCETDPFNEELVWSGLGMVCENAERRQRSTEVRPGLPAGGGQMCGLDEEESSVCVSGRMSLQQRRAMASFELDLAQPAPDRMIARLLVEQEVHARSRHRVAWHSMALDDMQYRLNGKELEPFDVVYEGWLADTGLPELGLLCLKVLPLHDHECPWLRNKGLEAVREFWNLRQQVPQ</sequence>
<dbReference type="GO" id="GO:0048471">
    <property type="term" value="C:perinuclear region of cytoplasm"/>
    <property type="evidence" value="ECO:0007669"/>
    <property type="project" value="TreeGrafter"/>
</dbReference>
<keyword evidence="2" id="KW-0343">GTPase activation</keyword>
<feature type="compositionally biased region" description="Basic and acidic residues" evidence="5">
    <location>
        <begin position="132"/>
        <end position="142"/>
    </location>
</feature>
<evidence type="ECO:0000256" key="2">
    <source>
        <dbReference type="ARBA" id="ARBA00022468"/>
    </source>
</evidence>
<evidence type="ECO:0000313" key="6">
    <source>
        <dbReference type="EMBL" id="GAX74712.1"/>
    </source>
</evidence>
<dbReference type="Pfam" id="PF13516">
    <property type="entry name" value="LRR_6"/>
    <property type="match status" value="1"/>
</dbReference>
<keyword evidence="3" id="KW-0433">Leucine-rich repeat</keyword>
<evidence type="ECO:0000313" key="7">
    <source>
        <dbReference type="Proteomes" id="UP000232323"/>
    </source>
</evidence>
<dbReference type="Proteomes" id="UP000232323">
    <property type="component" value="Unassembled WGS sequence"/>
</dbReference>
<reference evidence="6 7" key="1">
    <citation type="submission" date="2017-08" db="EMBL/GenBank/DDBJ databases">
        <title>Acidophilic green algal genome provides insights into adaptation to an acidic environment.</title>
        <authorList>
            <person name="Hirooka S."/>
            <person name="Hirose Y."/>
            <person name="Kanesaki Y."/>
            <person name="Higuchi S."/>
            <person name="Fujiwara T."/>
            <person name="Onuma R."/>
            <person name="Era A."/>
            <person name="Ohbayashi R."/>
            <person name="Uzuka A."/>
            <person name="Nozaki H."/>
            <person name="Yoshikawa H."/>
            <person name="Miyagishima S.Y."/>
        </authorList>
    </citation>
    <scope>NUCLEOTIDE SEQUENCE [LARGE SCALE GENOMIC DNA]</scope>
    <source>
        <strain evidence="6 7">NIES-2499</strain>
    </source>
</reference>
<keyword evidence="4" id="KW-0677">Repeat</keyword>
<accession>A0A250WVR2</accession>
<dbReference type="OrthoDB" id="541247at2759"/>
<dbReference type="EMBL" id="BEGY01000008">
    <property type="protein sequence ID" value="GAX74712.1"/>
    <property type="molecule type" value="Genomic_DNA"/>
</dbReference>
<dbReference type="GO" id="GO:0005829">
    <property type="term" value="C:cytosol"/>
    <property type="evidence" value="ECO:0007669"/>
    <property type="project" value="TreeGrafter"/>
</dbReference>
<dbReference type="Gene3D" id="3.80.10.10">
    <property type="entry name" value="Ribonuclease Inhibitor"/>
    <property type="match status" value="1"/>
</dbReference>
<keyword evidence="7" id="KW-1185">Reference proteome</keyword>
<dbReference type="InterPro" id="IPR027038">
    <property type="entry name" value="RanGap"/>
</dbReference>
<evidence type="ECO:0000256" key="4">
    <source>
        <dbReference type="ARBA" id="ARBA00022737"/>
    </source>
</evidence>
<evidence type="ECO:0000256" key="1">
    <source>
        <dbReference type="ARBA" id="ARBA00004430"/>
    </source>
</evidence>
<dbReference type="SMART" id="SM00368">
    <property type="entry name" value="LRR_RI"/>
    <property type="match status" value="3"/>
</dbReference>
<dbReference type="GO" id="GO:0005096">
    <property type="term" value="F:GTPase activator activity"/>
    <property type="evidence" value="ECO:0007669"/>
    <property type="project" value="UniProtKB-KW"/>
</dbReference>
<dbReference type="SUPFAM" id="SSF52047">
    <property type="entry name" value="RNI-like"/>
    <property type="match status" value="1"/>
</dbReference>
<name>A0A250WVR2_9CHLO</name>
<evidence type="ECO:0000256" key="5">
    <source>
        <dbReference type="SAM" id="MobiDB-lite"/>
    </source>
</evidence>
<organism evidence="6 7">
    <name type="scientific">Chlamydomonas eustigma</name>
    <dbReference type="NCBI Taxonomy" id="1157962"/>
    <lineage>
        <taxon>Eukaryota</taxon>
        <taxon>Viridiplantae</taxon>
        <taxon>Chlorophyta</taxon>
        <taxon>core chlorophytes</taxon>
        <taxon>Chlorophyceae</taxon>
        <taxon>CS clade</taxon>
        <taxon>Chlamydomonadales</taxon>
        <taxon>Chlamydomonadaceae</taxon>
        <taxon>Chlamydomonas</taxon>
    </lineage>
</organism>
<dbReference type="GO" id="GO:0005634">
    <property type="term" value="C:nucleus"/>
    <property type="evidence" value="ECO:0007669"/>
    <property type="project" value="TreeGrafter"/>
</dbReference>
<comment type="subcellular location">
    <subcellularLocation>
        <location evidence="1">Cytoplasm</location>
        <location evidence="1">Cytoskeleton</location>
        <location evidence="1">Cilium axoneme</location>
    </subcellularLocation>
</comment>
<feature type="compositionally biased region" description="Basic and acidic residues" evidence="5">
    <location>
        <begin position="748"/>
        <end position="760"/>
    </location>
</feature>
<protein>
    <submittedName>
        <fullName evidence="6">Uncharacterized protein</fullName>
    </submittedName>
</protein>
<dbReference type="PANTHER" id="PTHR24113:SF12">
    <property type="entry name" value="RAN GTPASE-ACTIVATING PROTEIN 1"/>
    <property type="match status" value="1"/>
</dbReference>
<dbReference type="InterPro" id="IPR032675">
    <property type="entry name" value="LRR_dom_sf"/>
</dbReference>
<dbReference type="AlphaFoldDB" id="A0A250WVR2"/>